<dbReference type="OrthoDB" id="370884at2759"/>
<evidence type="ECO:0000313" key="3">
    <source>
        <dbReference type="Proteomes" id="UP000030687"/>
    </source>
</evidence>
<dbReference type="GO" id="GO:0042393">
    <property type="term" value="F:histone binding"/>
    <property type="evidence" value="ECO:0007669"/>
    <property type="project" value="TreeGrafter"/>
</dbReference>
<gene>
    <name evidence="2" type="ORF">CICLE_v100310092mg</name>
</gene>
<dbReference type="OMA" id="QESTYDS"/>
<feature type="compositionally biased region" description="Acidic residues" evidence="1">
    <location>
        <begin position="43"/>
        <end position="52"/>
    </location>
</feature>
<dbReference type="PANTHER" id="PTHR13468">
    <property type="entry name" value="DEK PROTEIN"/>
    <property type="match status" value="1"/>
</dbReference>
<dbReference type="InParanoid" id="V4TK36"/>
<accession>V4TK36</accession>
<feature type="compositionally biased region" description="Basic and acidic residues" evidence="1">
    <location>
        <begin position="114"/>
        <end position="139"/>
    </location>
</feature>
<dbReference type="EMBL" id="KI536726">
    <property type="protein sequence ID" value="ESR50126.1"/>
    <property type="molecule type" value="Genomic_DNA"/>
</dbReference>
<evidence type="ECO:0000256" key="1">
    <source>
        <dbReference type="SAM" id="MobiDB-lite"/>
    </source>
</evidence>
<organism evidence="2 3">
    <name type="scientific">Citrus clementina</name>
    <name type="common">Clementine</name>
    <name type="synonym">Citrus deliciosa x Citrus sinensis</name>
    <dbReference type="NCBI Taxonomy" id="85681"/>
    <lineage>
        <taxon>Eukaryota</taxon>
        <taxon>Viridiplantae</taxon>
        <taxon>Streptophyta</taxon>
        <taxon>Embryophyta</taxon>
        <taxon>Tracheophyta</taxon>
        <taxon>Spermatophyta</taxon>
        <taxon>Magnoliopsida</taxon>
        <taxon>eudicotyledons</taxon>
        <taxon>Gunneridae</taxon>
        <taxon>Pentapetalae</taxon>
        <taxon>rosids</taxon>
        <taxon>malvids</taxon>
        <taxon>Sapindales</taxon>
        <taxon>Rutaceae</taxon>
        <taxon>Aurantioideae</taxon>
        <taxon>Citrus</taxon>
    </lineage>
</organism>
<dbReference type="AlphaFoldDB" id="V4TK36"/>
<dbReference type="KEGG" id="cic:CICLE_v100310092m"/>
<feature type="region of interest" description="Disordered" evidence="1">
    <location>
        <begin position="1"/>
        <end position="171"/>
    </location>
</feature>
<evidence type="ECO:0008006" key="4">
    <source>
        <dbReference type="Google" id="ProtNLM"/>
    </source>
</evidence>
<proteinExistence type="predicted"/>
<name>V4TK36_CITCL</name>
<feature type="non-terminal residue" evidence="2">
    <location>
        <position position="319"/>
    </location>
</feature>
<dbReference type="GO" id="GO:0006325">
    <property type="term" value="P:chromatin organization"/>
    <property type="evidence" value="ECO:0007669"/>
    <property type="project" value="InterPro"/>
</dbReference>
<protein>
    <recommendedName>
        <fullName evidence="4">DEK C-terminal domain-containing protein</fullName>
    </recommendedName>
</protein>
<reference evidence="2 3" key="1">
    <citation type="submission" date="2013-10" db="EMBL/GenBank/DDBJ databases">
        <authorList>
            <consortium name="International Citrus Genome Consortium"/>
            <person name="Jenkins J."/>
            <person name="Schmutz J."/>
            <person name="Prochnik S."/>
            <person name="Rokhsar D."/>
            <person name="Gmitter F."/>
            <person name="Ollitrault P."/>
            <person name="Machado M."/>
            <person name="Talon M."/>
            <person name="Wincker P."/>
            <person name="Jaillon O."/>
            <person name="Morgante M."/>
        </authorList>
    </citation>
    <scope>NUCLEOTIDE SEQUENCE</scope>
    <source>
        <strain evidence="3">cv. Clemenules</strain>
    </source>
</reference>
<feature type="compositionally biased region" description="Basic residues" evidence="1">
    <location>
        <begin position="103"/>
        <end position="112"/>
    </location>
</feature>
<dbReference type="GO" id="GO:0005634">
    <property type="term" value="C:nucleus"/>
    <property type="evidence" value="ECO:0007669"/>
    <property type="project" value="TreeGrafter"/>
</dbReference>
<dbReference type="InterPro" id="IPR044198">
    <property type="entry name" value="DEK"/>
</dbReference>
<dbReference type="eggNOG" id="KOG2266">
    <property type="taxonomic scope" value="Eukaryota"/>
</dbReference>
<dbReference type="GO" id="GO:0003677">
    <property type="term" value="F:DNA binding"/>
    <property type="evidence" value="ECO:0007669"/>
    <property type="project" value="InterPro"/>
</dbReference>
<dbReference type="Proteomes" id="UP000030687">
    <property type="component" value="Unassembled WGS sequence"/>
</dbReference>
<dbReference type="Gramene" id="ESR50126">
    <property type="protein sequence ID" value="ESR50126"/>
    <property type="gene ID" value="CICLE_v100310092mg"/>
</dbReference>
<feature type="compositionally biased region" description="Basic and acidic residues" evidence="1">
    <location>
        <begin position="22"/>
        <end position="42"/>
    </location>
</feature>
<feature type="region of interest" description="Disordered" evidence="1">
    <location>
        <begin position="294"/>
        <end position="319"/>
    </location>
</feature>
<feature type="compositionally biased region" description="Basic and acidic residues" evidence="1">
    <location>
        <begin position="147"/>
        <end position="156"/>
    </location>
</feature>
<feature type="compositionally biased region" description="Basic and acidic residues" evidence="1">
    <location>
        <begin position="53"/>
        <end position="102"/>
    </location>
</feature>
<keyword evidence="3" id="KW-1185">Reference proteome</keyword>
<dbReference type="PANTHER" id="PTHR13468:SF1">
    <property type="entry name" value="PROTEIN DEK"/>
    <property type="match status" value="1"/>
</dbReference>
<dbReference type="GO" id="GO:2000779">
    <property type="term" value="P:regulation of double-strand break repair"/>
    <property type="evidence" value="ECO:0007669"/>
    <property type="project" value="TreeGrafter"/>
</dbReference>
<evidence type="ECO:0000313" key="2">
    <source>
        <dbReference type="EMBL" id="ESR50126.1"/>
    </source>
</evidence>
<sequence length="319" mass="35905">MASETLEEAKQKEEAAPAPAEEVEKKAEAQEGAKDGEAVKEENNEEEEEEKKEDEKETKEEVHTEEVSAKDDDVTKEGDVAAKAEEETKDKEEKQEKPEGAKKGKRSRKAGVKKPSEESDEPKKEKEKEKDKDKEKVKEPVTPTSERPTRERKVVERYSAPSTGRSAAKPVSIEKGRGTQLKDIPNVAFKLSRRKPDDNLHMLHTILFGKKAKAQTLKKNIGQFSGFVWSDNEEKHRAKVKEKIDKCVKEKLLDFCDVLNIPINKAVVKKEELSVKLLEFLECPHATTDILLADKEQKGKKRKVTPSKNASHGEASDAK</sequence>
<dbReference type="STRING" id="85681.V4TK36"/>